<evidence type="ECO:0000313" key="3">
    <source>
        <dbReference type="Proteomes" id="UP000722336"/>
    </source>
</evidence>
<evidence type="ECO:0000313" key="2">
    <source>
        <dbReference type="EMBL" id="MBV7256047.1"/>
    </source>
</evidence>
<dbReference type="PANTHER" id="PTHR38037:SF2">
    <property type="entry name" value="ATP-DEPENDENT ZINC PROTEASE DOMAIN-CONTAINING PROTEIN-RELATED"/>
    <property type="match status" value="1"/>
</dbReference>
<dbReference type="EMBL" id="JAGSPA010000001">
    <property type="protein sequence ID" value="MBV7256047.1"/>
    <property type="molecule type" value="Genomic_DNA"/>
</dbReference>
<protein>
    <submittedName>
        <fullName evidence="2">ATP-dependent zinc protease</fullName>
    </submittedName>
</protein>
<gene>
    <name evidence="2" type="ORF">KCG44_04530</name>
</gene>
<dbReference type="GO" id="GO:0008233">
    <property type="term" value="F:peptidase activity"/>
    <property type="evidence" value="ECO:0007669"/>
    <property type="project" value="UniProtKB-KW"/>
</dbReference>
<dbReference type="GO" id="GO:0006508">
    <property type="term" value="P:proteolysis"/>
    <property type="evidence" value="ECO:0007669"/>
    <property type="project" value="UniProtKB-KW"/>
</dbReference>
<accession>A0ABS6SCA2</accession>
<proteinExistence type="predicted"/>
<name>A0ABS6SCA2_9SPHN</name>
<sequence>MITSKKIRAKTPRALVGWREYVGFPDLDIPFVRAKIDTGARTSALHATNLHHYDVGGEDWVRFTVPARKGRPEHRVEAPLAGVKKVTSSNGEAQRRFYIHTKMKIGSRIFSAEVTLTNRGQMGYAMLVGRTALLRRYNVDVAKSWVQGGGPTKEVSK</sequence>
<keyword evidence="3" id="KW-1185">Reference proteome</keyword>
<dbReference type="Pfam" id="PF05618">
    <property type="entry name" value="Zn_protease"/>
    <property type="match status" value="1"/>
</dbReference>
<evidence type="ECO:0000259" key="1">
    <source>
        <dbReference type="Pfam" id="PF05618"/>
    </source>
</evidence>
<keyword evidence="2" id="KW-0645">Protease</keyword>
<keyword evidence="2" id="KW-0378">Hydrolase</keyword>
<dbReference type="PANTHER" id="PTHR38037">
    <property type="entry name" value="ZN_PROTEASE DOMAIN-CONTAINING PROTEIN"/>
    <property type="match status" value="1"/>
</dbReference>
<comment type="caution">
    <text evidence="2">The sequence shown here is derived from an EMBL/GenBank/DDBJ whole genome shotgun (WGS) entry which is preliminary data.</text>
</comment>
<reference evidence="2 3" key="1">
    <citation type="submission" date="2021-04" db="EMBL/GenBank/DDBJ databases">
        <authorList>
            <person name="Pira H."/>
            <person name="Risdian C."/>
            <person name="Wink J."/>
        </authorList>
    </citation>
    <scope>NUCLEOTIDE SEQUENCE [LARGE SCALE GENOMIC DNA]</scope>
    <source>
        <strain evidence="2 3">WHA3</strain>
    </source>
</reference>
<feature type="domain" description="Retropepsin-like aspartic endopeptidase" evidence="1">
    <location>
        <begin position="16"/>
        <end position="147"/>
    </location>
</feature>
<organism evidence="2 3">
    <name type="scientific">Pacificimonas pallii</name>
    <dbReference type="NCBI Taxonomy" id="2827236"/>
    <lineage>
        <taxon>Bacteria</taxon>
        <taxon>Pseudomonadati</taxon>
        <taxon>Pseudomonadota</taxon>
        <taxon>Alphaproteobacteria</taxon>
        <taxon>Sphingomonadales</taxon>
        <taxon>Sphingosinicellaceae</taxon>
        <taxon>Pacificimonas</taxon>
    </lineage>
</organism>
<dbReference type="InterPro" id="IPR008503">
    <property type="entry name" value="Asp_endopeptidase"/>
</dbReference>
<dbReference type="Proteomes" id="UP000722336">
    <property type="component" value="Unassembled WGS sequence"/>
</dbReference>
<dbReference type="RefSeq" id="WP_218444481.1">
    <property type="nucleotide sequence ID" value="NZ_JAGSPA010000001.1"/>
</dbReference>